<reference evidence="1 2" key="1">
    <citation type="submission" date="2011-08" db="EMBL/GenBank/DDBJ databases">
        <authorList>
            <person name="Liu Z.J."/>
            <person name="Shi F.L."/>
            <person name="Lu J.Q."/>
            <person name="Li M."/>
            <person name="Wang Z.L."/>
        </authorList>
    </citation>
    <scope>NUCLEOTIDE SEQUENCE [LARGE SCALE GENOMIC DNA]</scope>
    <source>
        <strain evidence="1 2">USNM 41457</strain>
    </source>
</reference>
<protein>
    <submittedName>
        <fullName evidence="1">Uncharacterized protein</fullName>
    </submittedName>
</protein>
<dbReference type="VEuPathDB" id="MicrosporidiaDB:EDEG_02091"/>
<proteinExistence type="predicted"/>
<reference evidence="2" key="2">
    <citation type="submission" date="2015-07" db="EMBL/GenBank/DDBJ databases">
        <title>Contrasting host-pathogen interactions and genome evolution in two generalist and specialist microsporidian pathogens of mosquitoes.</title>
        <authorList>
            <consortium name="The Broad Institute Genomics Platform"/>
            <consortium name="The Broad Institute Genome Sequencing Center for Infectious Disease"/>
            <person name="Cuomo C.A."/>
            <person name="Sanscrainte N.D."/>
            <person name="Goldberg J.M."/>
            <person name="Heiman D."/>
            <person name="Young S."/>
            <person name="Zeng Q."/>
            <person name="Becnel J.J."/>
            <person name="Birren B.W."/>
        </authorList>
    </citation>
    <scope>NUCLEOTIDE SEQUENCE [LARGE SCALE GENOMIC DNA]</scope>
    <source>
        <strain evidence="2">USNM 41457</strain>
    </source>
</reference>
<dbReference type="Proteomes" id="UP000003163">
    <property type="component" value="Unassembled WGS sequence"/>
</dbReference>
<dbReference type="HOGENOM" id="CLU_2236545_0_0_1"/>
<dbReference type="EMBL" id="AFBI03000034">
    <property type="protein sequence ID" value="EJW03579.1"/>
    <property type="molecule type" value="Genomic_DNA"/>
</dbReference>
<organism evidence="1 2">
    <name type="scientific">Edhazardia aedis (strain USNM 41457)</name>
    <name type="common">Microsporidian parasite</name>
    <dbReference type="NCBI Taxonomy" id="1003232"/>
    <lineage>
        <taxon>Eukaryota</taxon>
        <taxon>Fungi</taxon>
        <taxon>Fungi incertae sedis</taxon>
        <taxon>Microsporidia</taxon>
        <taxon>Edhazardia</taxon>
    </lineage>
</organism>
<gene>
    <name evidence="1" type="ORF">EDEG_02091</name>
</gene>
<evidence type="ECO:0000313" key="1">
    <source>
        <dbReference type="EMBL" id="EJW03579.1"/>
    </source>
</evidence>
<dbReference type="AlphaFoldDB" id="J9D7W0"/>
<sequence length="105" mass="12524">MNNKKIVMVILQIHMRLATFTKFSGNYEENFKDGCRQFTFLKNVHSKHTENKYRLTAAKLIGETDRYLDCFEVEIQTCDQFFIIMYEIFGIEELKIQILCTILQK</sequence>
<keyword evidence="2" id="KW-1185">Reference proteome</keyword>
<name>J9D7W0_EDHAE</name>
<dbReference type="InParanoid" id="J9D7W0"/>
<evidence type="ECO:0000313" key="2">
    <source>
        <dbReference type="Proteomes" id="UP000003163"/>
    </source>
</evidence>
<comment type="caution">
    <text evidence="1">The sequence shown here is derived from an EMBL/GenBank/DDBJ whole genome shotgun (WGS) entry which is preliminary data.</text>
</comment>
<accession>J9D7W0</accession>